<comment type="caution">
    <text evidence="2">The sequence shown here is derived from an EMBL/GenBank/DDBJ whole genome shotgun (WGS) entry which is preliminary data.</text>
</comment>
<evidence type="ECO:0000259" key="1">
    <source>
        <dbReference type="Pfam" id="PF00535"/>
    </source>
</evidence>
<keyword evidence="2" id="KW-0808">Transferase</keyword>
<dbReference type="AlphaFoldDB" id="A0A177NP36"/>
<dbReference type="PANTHER" id="PTHR43685">
    <property type="entry name" value="GLYCOSYLTRANSFERASE"/>
    <property type="match status" value="1"/>
</dbReference>
<protein>
    <submittedName>
        <fullName evidence="2">Glycosyl transferase</fullName>
    </submittedName>
</protein>
<dbReference type="PANTHER" id="PTHR43685:SF13">
    <property type="entry name" value="O ANTIGEN BIOSYNTHESIS RHAMNOSYLTRANSFERASE RFBN"/>
    <property type="match status" value="1"/>
</dbReference>
<accession>A0A177NP36</accession>
<feature type="domain" description="Glycosyltransferase 2-like" evidence="1">
    <location>
        <begin position="10"/>
        <end position="176"/>
    </location>
</feature>
<dbReference type="SUPFAM" id="SSF53448">
    <property type="entry name" value="Nucleotide-diphospho-sugar transferases"/>
    <property type="match status" value="1"/>
</dbReference>
<sequence length="313" mass="35426">MNTELVRTAVIVPVWNASQHLDRLLPALASQSLQPDEWLIVDSHSTDDTVQRCLAAGARVETIPPGTFNHGGTRRWASHLVSADILIFMTQDAILADTESLRKLRDAVLLDVDVGVAYGRQLPRPEAGTLEAHARYFNYPARSRTKKLSDSASLGIKTCFSSDSFAAYRRTALEAVGGFPLDVIGSEDAYVAAKMLLSGWSVRYEADALVVHSHSYSLWQEFRRYFDIGVFYGQEDWIERQFGRARGEGRRFVISEVKHIMQLGQTWRIPECILRSALKLLGYRLGWIHKALPLALKRRISMFPRYWESLELS</sequence>
<dbReference type="InterPro" id="IPR029044">
    <property type="entry name" value="Nucleotide-diphossugar_trans"/>
</dbReference>
<evidence type="ECO:0000313" key="2">
    <source>
        <dbReference type="EMBL" id="OAI19826.1"/>
    </source>
</evidence>
<reference evidence="3" key="1">
    <citation type="submission" date="2016-03" db="EMBL/GenBank/DDBJ databases">
        <authorList>
            <person name="Heylen K."/>
            <person name="De Vos P."/>
            <person name="Vekeman B."/>
        </authorList>
    </citation>
    <scope>NUCLEOTIDE SEQUENCE [LARGE SCALE GENOMIC DNA]</scope>
    <source>
        <strain evidence="3">R-45383</strain>
    </source>
</reference>
<dbReference type="InterPro" id="IPR050834">
    <property type="entry name" value="Glycosyltransf_2"/>
</dbReference>
<dbReference type="OrthoDB" id="9790005at2"/>
<keyword evidence="3" id="KW-1185">Reference proteome</keyword>
<proteinExistence type="predicted"/>
<evidence type="ECO:0000313" key="3">
    <source>
        <dbReference type="Proteomes" id="UP000077628"/>
    </source>
</evidence>
<dbReference type="GO" id="GO:0016740">
    <property type="term" value="F:transferase activity"/>
    <property type="evidence" value="ECO:0007669"/>
    <property type="project" value="UniProtKB-KW"/>
</dbReference>
<dbReference type="Pfam" id="PF00535">
    <property type="entry name" value="Glycos_transf_2"/>
    <property type="match status" value="1"/>
</dbReference>
<dbReference type="Gene3D" id="3.90.550.10">
    <property type="entry name" value="Spore Coat Polysaccharide Biosynthesis Protein SpsA, Chain A"/>
    <property type="match status" value="1"/>
</dbReference>
<dbReference type="GO" id="GO:0044010">
    <property type="term" value="P:single-species biofilm formation"/>
    <property type="evidence" value="ECO:0007669"/>
    <property type="project" value="TreeGrafter"/>
</dbReference>
<name>A0A177NP36_9GAMM</name>
<dbReference type="EMBL" id="LUUK01000152">
    <property type="protein sequence ID" value="OAI19826.1"/>
    <property type="molecule type" value="Genomic_DNA"/>
</dbReference>
<gene>
    <name evidence="2" type="ORF">A1355_03575</name>
</gene>
<dbReference type="CDD" id="cd00761">
    <property type="entry name" value="Glyco_tranf_GTA_type"/>
    <property type="match status" value="1"/>
</dbReference>
<dbReference type="RefSeq" id="WP_064027682.1">
    <property type="nucleotide sequence ID" value="NZ_LUUK01000152.1"/>
</dbReference>
<dbReference type="InterPro" id="IPR001173">
    <property type="entry name" value="Glyco_trans_2-like"/>
</dbReference>
<dbReference type="Proteomes" id="UP000077628">
    <property type="component" value="Unassembled WGS sequence"/>
</dbReference>
<organism evidence="2 3">
    <name type="scientific">Methylomonas koyamae</name>
    <dbReference type="NCBI Taxonomy" id="702114"/>
    <lineage>
        <taxon>Bacteria</taxon>
        <taxon>Pseudomonadati</taxon>
        <taxon>Pseudomonadota</taxon>
        <taxon>Gammaproteobacteria</taxon>
        <taxon>Methylococcales</taxon>
        <taxon>Methylococcaceae</taxon>
        <taxon>Methylomonas</taxon>
    </lineage>
</organism>
<dbReference type="STRING" id="702114.A1355_03575"/>